<comment type="caution">
    <text evidence="1">The sequence shown here is derived from an EMBL/GenBank/DDBJ whole genome shotgun (WGS) entry which is preliminary data.</text>
</comment>
<dbReference type="RefSeq" id="WP_033093806.1">
    <property type="nucleotide sequence ID" value="NZ_JQED01000021.1"/>
</dbReference>
<organism evidence="1 2">
    <name type="scientific">Colwellia psychrerythraea</name>
    <name type="common">Vibrio psychroerythus</name>
    <dbReference type="NCBI Taxonomy" id="28229"/>
    <lineage>
        <taxon>Bacteria</taxon>
        <taxon>Pseudomonadati</taxon>
        <taxon>Pseudomonadota</taxon>
        <taxon>Gammaproteobacteria</taxon>
        <taxon>Alteromonadales</taxon>
        <taxon>Colwelliaceae</taxon>
        <taxon>Colwellia</taxon>
    </lineage>
</organism>
<dbReference type="AlphaFoldDB" id="A0A099KQJ5"/>
<evidence type="ECO:0000313" key="2">
    <source>
        <dbReference type="Proteomes" id="UP000029843"/>
    </source>
</evidence>
<reference evidence="1 2" key="1">
    <citation type="submission" date="2014-08" db="EMBL/GenBank/DDBJ databases">
        <title>Genomic and Phenotypic Diversity of Colwellia psychrerythraea strains from Disparate Marine Basins.</title>
        <authorList>
            <person name="Techtmann S.M."/>
            <person name="Stelling S.C."/>
            <person name="Utturkar S.M."/>
            <person name="Alshibli N."/>
            <person name="Harris A."/>
            <person name="Brown S.D."/>
            <person name="Hazen T.C."/>
        </authorList>
    </citation>
    <scope>NUCLEOTIDE SEQUENCE [LARGE SCALE GENOMIC DNA]</scope>
    <source>
        <strain evidence="1 2">ND2E</strain>
    </source>
</reference>
<protein>
    <submittedName>
        <fullName evidence="1">Uncharacterized protein</fullName>
    </submittedName>
</protein>
<dbReference type="EMBL" id="JQED01000021">
    <property type="protein sequence ID" value="KGJ92137.1"/>
    <property type="molecule type" value="Genomic_DNA"/>
</dbReference>
<dbReference type="Proteomes" id="UP000029843">
    <property type="component" value="Unassembled WGS sequence"/>
</dbReference>
<evidence type="ECO:0000313" key="1">
    <source>
        <dbReference type="EMBL" id="KGJ92137.1"/>
    </source>
</evidence>
<accession>A0A099KQJ5</accession>
<name>A0A099KQJ5_COLPS</name>
<proteinExistence type="predicted"/>
<gene>
    <name evidence="1" type="ORF">ND2E_3030</name>
</gene>
<dbReference type="PATRIC" id="fig|28229.4.peg.2076"/>
<sequence length="130" mass="15307">MTPEQKIKHAIIIRAAEWEEKQPPLVTDENIDELYDELVLADEHWDALYELREGQVETNIPCECSRHYESKSVAAKMPDDSWVGWTYWFGGGKYGEPDAIDWMDETYDLECKEEEKMVIVREFTRTIETT</sequence>
<dbReference type="OrthoDB" id="9156943at2"/>